<evidence type="ECO:0000259" key="2">
    <source>
        <dbReference type="PROSITE" id="PS50179"/>
    </source>
</evidence>
<feature type="domain" description="VHS" evidence="2">
    <location>
        <begin position="365"/>
        <end position="432"/>
    </location>
</feature>
<evidence type="ECO:0000313" key="4">
    <source>
        <dbReference type="Proteomes" id="UP001054857"/>
    </source>
</evidence>
<evidence type="ECO:0000256" key="1">
    <source>
        <dbReference type="ARBA" id="ARBA00007708"/>
    </source>
</evidence>
<reference evidence="3 4" key="1">
    <citation type="journal article" date="2021" name="Sci. Rep.">
        <title>Genome sequencing of the multicellular alga Astrephomene provides insights into convergent evolution of germ-soma differentiation.</title>
        <authorList>
            <person name="Yamashita S."/>
            <person name="Yamamoto K."/>
            <person name="Matsuzaki R."/>
            <person name="Suzuki S."/>
            <person name="Yamaguchi H."/>
            <person name="Hirooka S."/>
            <person name="Minakuchi Y."/>
            <person name="Miyagishima S."/>
            <person name="Kawachi M."/>
            <person name="Toyoda A."/>
            <person name="Nozaki H."/>
        </authorList>
    </citation>
    <scope>NUCLEOTIDE SEQUENCE [LARGE SCALE GENOMIC DNA]</scope>
    <source>
        <strain evidence="3 4">NIES-4017</strain>
    </source>
</reference>
<feature type="domain" description="VHS" evidence="2">
    <location>
        <begin position="34"/>
        <end position="101"/>
    </location>
</feature>
<comment type="similarity">
    <text evidence="1">Belongs to the TOM1 family.</text>
</comment>
<keyword evidence="4" id="KW-1185">Reference proteome</keyword>
<proteinExistence type="inferred from homology"/>
<dbReference type="AlphaFoldDB" id="A0AAD3E2M9"/>
<dbReference type="Gene3D" id="1.25.40.90">
    <property type="match status" value="3"/>
</dbReference>
<feature type="domain" description="VHS" evidence="2">
    <location>
        <begin position="200"/>
        <end position="263"/>
    </location>
</feature>
<dbReference type="InterPro" id="IPR016024">
    <property type="entry name" value="ARM-type_fold"/>
</dbReference>
<dbReference type="PANTHER" id="PTHR45898">
    <property type="entry name" value="TOM1-LIKE PROTEIN"/>
    <property type="match status" value="1"/>
</dbReference>
<dbReference type="InterPro" id="IPR044836">
    <property type="entry name" value="TOL_plant"/>
</dbReference>
<feature type="non-terminal residue" evidence="3">
    <location>
        <position position="458"/>
    </location>
</feature>
<protein>
    <recommendedName>
        <fullName evidence="2">VHS domain-containing protein</fullName>
    </recommendedName>
</protein>
<gene>
    <name evidence="3" type="ORF">Agub_g14170</name>
</gene>
<dbReference type="SUPFAM" id="SSF48464">
    <property type="entry name" value="ENTH/VHS domain"/>
    <property type="match status" value="2"/>
</dbReference>
<dbReference type="EMBL" id="BMAR01000053">
    <property type="protein sequence ID" value="GFR51722.1"/>
    <property type="molecule type" value="Genomic_DNA"/>
</dbReference>
<comment type="caution">
    <text evidence="3">The sequence shown here is derived from an EMBL/GenBank/DDBJ whole genome shotgun (WGS) entry which is preliminary data.</text>
</comment>
<dbReference type="InterPro" id="IPR002014">
    <property type="entry name" value="VHS_dom"/>
</dbReference>
<dbReference type="PROSITE" id="PS50179">
    <property type="entry name" value="VHS"/>
    <property type="match status" value="3"/>
</dbReference>
<name>A0AAD3E2M9_9CHLO</name>
<dbReference type="GO" id="GO:0035091">
    <property type="term" value="F:phosphatidylinositol binding"/>
    <property type="evidence" value="ECO:0007669"/>
    <property type="project" value="InterPro"/>
</dbReference>
<accession>A0AAD3E2M9</accession>
<evidence type="ECO:0000313" key="3">
    <source>
        <dbReference type="EMBL" id="GFR51722.1"/>
    </source>
</evidence>
<dbReference type="InterPro" id="IPR008942">
    <property type="entry name" value="ENTH_VHS"/>
</dbReference>
<dbReference type="Pfam" id="PF00790">
    <property type="entry name" value="VHS"/>
    <property type="match status" value="1"/>
</dbReference>
<dbReference type="PANTHER" id="PTHR45898:SF4">
    <property type="entry name" value="TARGET OF MYB PROTEIN 1"/>
    <property type="match status" value="1"/>
</dbReference>
<dbReference type="Proteomes" id="UP001054857">
    <property type="component" value="Unassembled WGS sequence"/>
</dbReference>
<dbReference type="SUPFAM" id="SSF48371">
    <property type="entry name" value="ARM repeat"/>
    <property type="match status" value="1"/>
</dbReference>
<dbReference type="GO" id="GO:0043130">
    <property type="term" value="F:ubiquitin binding"/>
    <property type="evidence" value="ECO:0007669"/>
    <property type="project" value="InterPro"/>
</dbReference>
<organism evidence="3 4">
    <name type="scientific">Astrephomene gubernaculifera</name>
    <dbReference type="NCBI Taxonomy" id="47775"/>
    <lineage>
        <taxon>Eukaryota</taxon>
        <taxon>Viridiplantae</taxon>
        <taxon>Chlorophyta</taxon>
        <taxon>core chlorophytes</taxon>
        <taxon>Chlorophyceae</taxon>
        <taxon>CS clade</taxon>
        <taxon>Chlamydomonadales</taxon>
        <taxon>Astrephomenaceae</taxon>
        <taxon>Astrephomene</taxon>
    </lineage>
</organism>
<dbReference type="GO" id="GO:0043328">
    <property type="term" value="P:protein transport to vacuole involved in ubiquitin-dependent protein catabolic process via the multivesicular body sorting pathway"/>
    <property type="evidence" value="ECO:0007669"/>
    <property type="project" value="InterPro"/>
</dbReference>
<sequence>MVWDLKEALLGLFSSPKYADNLRGVSLLEQLRAATAKELEQPSEELNAQVVDTINKEVIAGKNCWDVVDLLKKRLHSSKPHKQWLAAQLVGRVMRDCSASLEPHQEELLLEVARTMARPARANTPEGKRTRQACIALLQSFGEAGTHAYLAISRLDGGWAERGGGEHIAHSCMSVPEEKSTASHLSHQETCALKGQLRQATDKDLAEPDEALITQLVQTINTDVCSGRDSQEIADLLRQRLHSHKPHKQYLAVKVLERVMRECEATLGGHQEELLDEVAKTLMRPAKPDSDEGKRTRDACLQLLHGFGEAGKAAILTVNRSDGAWGSGETAHIDTHSCMAVPEPTSETHLTSAEARTLAEQLRAATSAQLLHPNEELIAQVVRTIKLDILNGKDHQDIVNLLKQRLHSKRPHKQWLAVRLFAHIVRDCADTLGEYEGELLEEVAKTLMRPAKGSTEEG</sequence>